<protein>
    <submittedName>
        <fullName evidence="1">Uncharacterized protein</fullName>
    </submittedName>
</protein>
<keyword evidence="2" id="KW-1185">Reference proteome</keyword>
<dbReference type="EMBL" id="AP013058">
    <property type="protein sequence ID" value="BAN24088.1"/>
    <property type="molecule type" value="Genomic_DNA"/>
</dbReference>
<reference evidence="1 2" key="1">
    <citation type="journal article" date="2013" name="Genome Announc.">
        <title>Complete Genome Sequence of Burkholderia sp. Strain RPE64, Bacterial Symbiont of the Bean Bug Riptortus pedestris.</title>
        <authorList>
            <person name="Shibata T.F."/>
            <person name="Maeda T."/>
            <person name="Nikoh N."/>
            <person name="Yamaguchi K."/>
            <person name="Oshima K."/>
            <person name="Hattori M."/>
            <person name="Nishiyama T."/>
            <person name="Hasebe M."/>
            <person name="Fukatsu T."/>
            <person name="Kikuchi Y."/>
            <person name="Shigenobu S."/>
        </authorList>
    </citation>
    <scope>NUCLEOTIDE SEQUENCE [LARGE SCALE GENOMIC DNA]</scope>
</reference>
<dbReference type="STRING" id="758793.BRPE64_ACDS23340"/>
<accession>R4WIB5</accession>
<reference evidence="1 2" key="2">
    <citation type="journal article" date="2018" name="Int. J. Syst. Evol. Microbiol.">
        <title>Burkholderia insecticola sp. nov., a gut symbiotic bacterium of the bean bug Riptortus pedestris.</title>
        <authorList>
            <person name="Takeshita K."/>
            <person name="Tamaki H."/>
            <person name="Ohbayashi T."/>
            <person name="Meng X.-Y."/>
            <person name="Sone T."/>
            <person name="Mitani Y."/>
            <person name="Peeters C."/>
            <person name="Kikuchi Y."/>
            <person name="Vandamme P."/>
        </authorList>
    </citation>
    <scope>NUCLEOTIDE SEQUENCE [LARGE SCALE GENOMIC DNA]</scope>
    <source>
        <strain evidence="1">RPE64</strain>
    </source>
</reference>
<dbReference type="KEGG" id="buo:BRPE64_ACDS23340"/>
<evidence type="ECO:0000313" key="2">
    <source>
        <dbReference type="Proteomes" id="UP000013966"/>
    </source>
</evidence>
<dbReference type="HOGENOM" id="CLU_3023146_0_0_4"/>
<dbReference type="AlphaFoldDB" id="R4WIB5"/>
<dbReference type="Proteomes" id="UP000013966">
    <property type="component" value="Chromosome 1"/>
</dbReference>
<name>R4WIB5_9BURK</name>
<evidence type="ECO:0000313" key="1">
    <source>
        <dbReference type="EMBL" id="BAN24088.1"/>
    </source>
</evidence>
<organism evidence="1 2">
    <name type="scientific">Caballeronia insecticola</name>
    <dbReference type="NCBI Taxonomy" id="758793"/>
    <lineage>
        <taxon>Bacteria</taxon>
        <taxon>Pseudomonadati</taxon>
        <taxon>Pseudomonadota</taxon>
        <taxon>Betaproteobacteria</taxon>
        <taxon>Burkholderiales</taxon>
        <taxon>Burkholderiaceae</taxon>
        <taxon>Caballeronia</taxon>
    </lineage>
</organism>
<proteinExistence type="predicted"/>
<sequence length="55" mass="6269">MRAPATDVHPAKSVRARLVARVVPIRAIRSGRLIVRLHGRMFVNAQQEGFKECFR</sequence>
<gene>
    <name evidence="1" type="ORF">BRPE64_ACDS23340</name>
</gene>